<protein>
    <submittedName>
        <fullName evidence="2">(diamondback moth) hypothetical protein</fullName>
    </submittedName>
</protein>
<evidence type="ECO:0000313" key="3">
    <source>
        <dbReference type="Proteomes" id="UP000653454"/>
    </source>
</evidence>
<dbReference type="Proteomes" id="UP000653454">
    <property type="component" value="Unassembled WGS sequence"/>
</dbReference>
<sequence length="409" mass="46563">MYSYHRERRKMYWHFTFITILILDYTTTAFSKYIDSTEIVYSTTGNDGDFDNNIIDFDSAYNDKYSKQFGLKQLNENNKDSHRYTVINENREEKKISKFIEDKIEYNKTTVDDESEKTTESNFMPIEVMSTTEDALLKIVDSTSEGDLTVIPLSTTEKSTPGIDVTTFSLPSSTQSLYLSTFENFDAADTESPTTITAEFETTTTTESVKNITTTKQDLENMNETTTVKSSVNITERSLQSNFDIINSTTNYEFLNSTSEDSVSITTDSINIKLEDKNTTFKEDLKHKNNTRKAKVMTIDNNNTTKTNETADRNSDDEVPIFTELDLEDEEEVPEDYYDAKDVVPTKPPSVDALSLIFGLAGSMVESVAERVVPKTIFDLYKRMQKQSEALEAERLRSREENGGLGKCQ</sequence>
<reference evidence="2" key="1">
    <citation type="submission" date="2020-11" db="EMBL/GenBank/DDBJ databases">
        <authorList>
            <person name="Whiteford S."/>
        </authorList>
    </citation>
    <scope>NUCLEOTIDE SEQUENCE</scope>
</reference>
<evidence type="ECO:0000313" key="2">
    <source>
        <dbReference type="EMBL" id="CAG9131305.1"/>
    </source>
</evidence>
<keyword evidence="3" id="KW-1185">Reference proteome</keyword>
<organism evidence="2 3">
    <name type="scientific">Plutella xylostella</name>
    <name type="common">Diamondback moth</name>
    <name type="synonym">Plutella maculipennis</name>
    <dbReference type="NCBI Taxonomy" id="51655"/>
    <lineage>
        <taxon>Eukaryota</taxon>
        <taxon>Metazoa</taxon>
        <taxon>Ecdysozoa</taxon>
        <taxon>Arthropoda</taxon>
        <taxon>Hexapoda</taxon>
        <taxon>Insecta</taxon>
        <taxon>Pterygota</taxon>
        <taxon>Neoptera</taxon>
        <taxon>Endopterygota</taxon>
        <taxon>Lepidoptera</taxon>
        <taxon>Glossata</taxon>
        <taxon>Ditrysia</taxon>
        <taxon>Yponomeutoidea</taxon>
        <taxon>Plutellidae</taxon>
        <taxon>Plutella</taxon>
    </lineage>
</organism>
<evidence type="ECO:0000256" key="1">
    <source>
        <dbReference type="SAM" id="Phobius"/>
    </source>
</evidence>
<proteinExistence type="predicted"/>
<keyword evidence="1" id="KW-0472">Membrane</keyword>
<feature type="transmembrane region" description="Helical" evidence="1">
    <location>
        <begin position="12"/>
        <end position="34"/>
    </location>
</feature>
<gene>
    <name evidence="2" type="ORF">PLXY2_LOCUS10190</name>
</gene>
<dbReference type="AlphaFoldDB" id="A0A8S4FWB1"/>
<keyword evidence="1" id="KW-0812">Transmembrane</keyword>
<name>A0A8S4FWB1_PLUXY</name>
<accession>A0A8S4FWB1</accession>
<dbReference type="EMBL" id="CAJHNJ030000044">
    <property type="protein sequence ID" value="CAG9131305.1"/>
    <property type="molecule type" value="Genomic_DNA"/>
</dbReference>
<comment type="caution">
    <text evidence="2">The sequence shown here is derived from an EMBL/GenBank/DDBJ whole genome shotgun (WGS) entry which is preliminary data.</text>
</comment>
<keyword evidence="1" id="KW-1133">Transmembrane helix</keyword>